<gene>
    <name evidence="1" type="ORF">BO80DRAFT_52678</name>
</gene>
<accession>A0A395H169</accession>
<proteinExistence type="predicted"/>
<dbReference type="GeneID" id="37229433"/>
<evidence type="ECO:0000313" key="2">
    <source>
        <dbReference type="Proteomes" id="UP000249402"/>
    </source>
</evidence>
<sequence length="188" mass="20639">MNGHNANQWRWPAVAKNRSFSSSRRHPFCIIPSGSRIILRIIRSRPQQAMTCKGLCPVPDSLLLISNRANPLGPADARHGRQDWLANARATASSSPAKPRDLIRPPLGRFTFEPFSSAPGLAAMASYIRFPWRGGKFDRSHRTGDSPWLDLSPLLPSPLGDALTRWGWALMLGPEELQPGAKGVKGDG</sequence>
<dbReference type="AlphaFoldDB" id="A0A395H169"/>
<name>A0A395H169_9EURO</name>
<dbReference type="VEuPathDB" id="FungiDB:BO80DRAFT_52678"/>
<dbReference type="RefSeq" id="XP_025575948.1">
    <property type="nucleotide sequence ID" value="XM_025724568.1"/>
</dbReference>
<organism evidence="1 2">
    <name type="scientific">Aspergillus ibericus CBS 121593</name>
    <dbReference type="NCBI Taxonomy" id="1448316"/>
    <lineage>
        <taxon>Eukaryota</taxon>
        <taxon>Fungi</taxon>
        <taxon>Dikarya</taxon>
        <taxon>Ascomycota</taxon>
        <taxon>Pezizomycotina</taxon>
        <taxon>Eurotiomycetes</taxon>
        <taxon>Eurotiomycetidae</taxon>
        <taxon>Eurotiales</taxon>
        <taxon>Aspergillaceae</taxon>
        <taxon>Aspergillus</taxon>
        <taxon>Aspergillus subgen. Circumdati</taxon>
    </lineage>
</organism>
<reference evidence="1 2" key="1">
    <citation type="submission" date="2018-02" db="EMBL/GenBank/DDBJ databases">
        <title>The genomes of Aspergillus section Nigri reveals drivers in fungal speciation.</title>
        <authorList>
            <consortium name="DOE Joint Genome Institute"/>
            <person name="Vesth T.C."/>
            <person name="Nybo J."/>
            <person name="Theobald S."/>
            <person name="Brandl J."/>
            <person name="Frisvad J.C."/>
            <person name="Nielsen K.F."/>
            <person name="Lyhne E.K."/>
            <person name="Kogle M.E."/>
            <person name="Kuo A."/>
            <person name="Riley R."/>
            <person name="Clum A."/>
            <person name="Nolan M."/>
            <person name="Lipzen A."/>
            <person name="Salamov A."/>
            <person name="Henrissat B."/>
            <person name="Wiebenga A."/>
            <person name="De vries R.P."/>
            <person name="Grigoriev I.V."/>
            <person name="Mortensen U.H."/>
            <person name="Andersen M.R."/>
            <person name="Baker S.E."/>
        </authorList>
    </citation>
    <scope>NUCLEOTIDE SEQUENCE [LARGE SCALE GENOMIC DNA]</scope>
    <source>
        <strain evidence="1 2">CBS 121593</strain>
    </source>
</reference>
<dbReference type="EMBL" id="KZ824434">
    <property type="protein sequence ID" value="RAL01621.1"/>
    <property type="molecule type" value="Genomic_DNA"/>
</dbReference>
<evidence type="ECO:0000313" key="1">
    <source>
        <dbReference type="EMBL" id="RAL01621.1"/>
    </source>
</evidence>
<dbReference type="Proteomes" id="UP000249402">
    <property type="component" value="Unassembled WGS sequence"/>
</dbReference>
<protein>
    <submittedName>
        <fullName evidence="1">Uncharacterized protein</fullName>
    </submittedName>
</protein>
<keyword evidence="2" id="KW-1185">Reference proteome</keyword>